<organism evidence="12 13">
    <name type="scientific">Tetragenococcus koreensis</name>
    <dbReference type="NCBI Taxonomy" id="290335"/>
    <lineage>
        <taxon>Bacteria</taxon>
        <taxon>Bacillati</taxon>
        <taxon>Bacillota</taxon>
        <taxon>Bacilli</taxon>
        <taxon>Lactobacillales</taxon>
        <taxon>Enterococcaceae</taxon>
        <taxon>Tetragenococcus</taxon>
    </lineage>
</organism>
<dbReference type="InterPro" id="IPR011330">
    <property type="entry name" value="Glyco_hydro/deAcase_b/a-brl"/>
</dbReference>
<evidence type="ECO:0000256" key="7">
    <source>
        <dbReference type="ARBA" id="ARBA00022801"/>
    </source>
</evidence>
<dbReference type="EMBL" id="BKBQ01000010">
    <property type="protein sequence ID" value="GEQ54009.1"/>
    <property type="molecule type" value="Genomic_DNA"/>
</dbReference>
<keyword evidence="4" id="KW-0134">Cell wall</keyword>
<keyword evidence="12" id="KW-0858">Xylan degradation</keyword>
<dbReference type="InterPro" id="IPR051398">
    <property type="entry name" value="Polysacch_Deacetylase"/>
</dbReference>
<dbReference type="AlphaFoldDB" id="A0AAN4UBQ6"/>
<dbReference type="Proteomes" id="UP000886597">
    <property type="component" value="Unassembled WGS sequence"/>
</dbReference>
<dbReference type="NCBIfam" id="TIGR03933">
    <property type="entry name" value="PIA_icaB"/>
    <property type="match status" value="1"/>
</dbReference>
<keyword evidence="14" id="KW-1185">Reference proteome</keyword>
<reference evidence="12" key="1">
    <citation type="submission" date="2019-08" db="EMBL/GenBank/DDBJ databases">
        <authorList>
            <person name="Ishikawa M."/>
            <person name="Suzuki T."/>
            <person name="Matsutani M."/>
        </authorList>
    </citation>
    <scope>NUCLEOTIDE SEQUENCE</scope>
    <source>
        <strain evidence="12">7C1</strain>
        <strain evidence="11">8C4</strain>
    </source>
</reference>
<dbReference type="Pfam" id="PF01522">
    <property type="entry name" value="Polysacc_deac_1"/>
    <property type="match status" value="1"/>
</dbReference>
<evidence type="ECO:0000259" key="10">
    <source>
        <dbReference type="PROSITE" id="PS51677"/>
    </source>
</evidence>
<evidence type="ECO:0000256" key="9">
    <source>
        <dbReference type="ARBA" id="ARBA00033195"/>
    </source>
</evidence>
<dbReference type="GO" id="GO:0016811">
    <property type="term" value="F:hydrolase activity, acting on carbon-nitrogen (but not peptide) bonds, in linear amides"/>
    <property type="evidence" value="ECO:0007669"/>
    <property type="project" value="InterPro"/>
</dbReference>
<evidence type="ECO:0000256" key="1">
    <source>
        <dbReference type="ARBA" id="ARBA00004191"/>
    </source>
</evidence>
<proteinExistence type="inferred from homology"/>
<protein>
    <recommendedName>
        <fullName evidence="3">Poly-beta-1,6-N-acetyl-D-glucosamine N-deacetylase</fullName>
    </recommendedName>
    <alternativeName>
        <fullName evidence="9">Biofilm polysaccharide intercellular adhesin deacetylase</fullName>
    </alternativeName>
    <alternativeName>
        <fullName evidence="8">Intercellular adhesion protein B</fullName>
    </alternativeName>
</protein>
<dbReference type="InterPro" id="IPR023872">
    <property type="entry name" value="PNAG_deacetylase"/>
</dbReference>
<dbReference type="SUPFAM" id="SSF88713">
    <property type="entry name" value="Glycoside hydrolase/deacetylase"/>
    <property type="match status" value="1"/>
</dbReference>
<evidence type="ECO:0000256" key="5">
    <source>
        <dbReference type="ARBA" id="ARBA00022525"/>
    </source>
</evidence>
<dbReference type="GeneID" id="69985637"/>
<keyword evidence="12" id="KW-0119">Carbohydrate metabolism</keyword>
<keyword evidence="12" id="KW-0326">Glycosidase</keyword>
<evidence type="ECO:0000256" key="3">
    <source>
        <dbReference type="ARBA" id="ARBA00016781"/>
    </source>
</evidence>
<dbReference type="KEGG" id="tkr:C7K43_06735"/>
<evidence type="ECO:0000313" key="12">
    <source>
        <dbReference type="EMBL" id="GEQ54009.1"/>
    </source>
</evidence>
<keyword evidence="5" id="KW-0964">Secreted</keyword>
<evidence type="ECO:0000256" key="6">
    <source>
        <dbReference type="ARBA" id="ARBA00022729"/>
    </source>
</evidence>
<evidence type="ECO:0000256" key="4">
    <source>
        <dbReference type="ARBA" id="ARBA00022512"/>
    </source>
</evidence>
<feature type="domain" description="NodB homology" evidence="10">
    <location>
        <begin position="114"/>
        <end position="292"/>
    </location>
</feature>
<keyword evidence="7 12" id="KW-0378">Hydrolase</keyword>
<evidence type="ECO:0000256" key="2">
    <source>
        <dbReference type="ARBA" id="ARBA00010973"/>
    </source>
</evidence>
<comment type="similarity">
    <text evidence="2">Belongs to the polysaccharide deacetylase family.</text>
</comment>
<dbReference type="RefSeq" id="WP_124006163.1">
    <property type="nucleotide sequence ID" value="NZ_BJYN01000047.1"/>
</dbReference>
<accession>A0AAN4UBQ6</accession>
<sequence>MKKKSKISLLAFIILGIFLFNNIEVEAKEGQTDPIERLDYEENSVLALNYHRVRDITWLDRFLLFFSNPYELKRYSVSTDEFQRQMNWLIDHDAQFLTLDELLKYKEAGQFPKRSVWISFDDMDHTIYDHAFPILKKLDIPATGFVITGQVGNSNFSDMKMINNKELTEMYQTGLWDFASHTDNLHYLDDKNRSLLVQEKYTSIYQDFQKSNQYLKEHWDIDNQALAYPYGGGNDTVSKALEKTGIKYGFTLEEKIITPDLNDQYLPRILINEDSFERLIESWKGFENNEDN</sequence>
<dbReference type="PANTHER" id="PTHR34216">
    <property type="match status" value="1"/>
</dbReference>
<dbReference type="GO" id="GO:0045493">
    <property type="term" value="P:xylan catabolic process"/>
    <property type="evidence" value="ECO:0007669"/>
    <property type="project" value="UniProtKB-KW"/>
</dbReference>
<keyword evidence="6" id="KW-0732">Signal</keyword>
<dbReference type="Proteomes" id="UP000886607">
    <property type="component" value="Unassembled WGS sequence"/>
</dbReference>
<comment type="caution">
    <text evidence="12">The sequence shown here is derived from an EMBL/GenBank/DDBJ whole genome shotgun (WGS) entry which is preliminary data.</text>
</comment>
<dbReference type="Gene3D" id="3.20.20.370">
    <property type="entry name" value="Glycoside hydrolase/deacetylase"/>
    <property type="match status" value="1"/>
</dbReference>
<comment type="subcellular location">
    <subcellularLocation>
        <location evidence="1">Secreted</location>
        <location evidence="1">Cell wall</location>
    </subcellularLocation>
</comment>
<dbReference type="EMBL" id="BKBO01000009">
    <property type="protein sequence ID" value="GEQ48958.1"/>
    <property type="molecule type" value="Genomic_DNA"/>
</dbReference>
<reference evidence="12" key="2">
    <citation type="journal article" date="2020" name="Int. Dairy J.">
        <title>Lactic acid bacterial diversity in Brie cheese focusing on salt concentration and pH of isolation medium and characterisation of halophilic and alkaliphilic lactic acid bacterial isolates.</title>
        <authorList>
            <person name="Unno R."/>
            <person name="Matsutani M."/>
            <person name="Suzuki T."/>
            <person name="Kodama K."/>
            <person name="Matsushita H."/>
            <person name="Yamasato K."/>
            <person name="Koizumi Y."/>
            <person name="Ishikawa M."/>
        </authorList>
    </citation>
    <scope>NUCLEOTIDE SEQUENCE</scope>
    <source>
        <strain evidence="12">7C1</strain>
        <strain evidence="11">8C4</strain>
    </source>
</reference>
<name>A0AAN4UBQ6_9ENTE</name>
<dbReference type="PANTHER" id="PTHR34216:SF3">
    <property type="entry name" value="POLY-BETA-1,6-N-ACETYL-D-GLUCOSAMINE N-DEACETYLASE"/>
    <property type="match status" value="1"/>
</dbReference>
<evidence type="ECO:0000256" key="8">
    <source>
        <dbReference type="ARBA" id="ARBA00030189"/>
    </source>
</evidence>
<dbReference type="GO" id="GO:0016798">
    <property type="term" value="F:hydrolase activity, acting on glycosyl bonds"/>
    <property type="evidence" value="ECO:0007669"/>
    <property type="project" value="UniProtKB-KW"/>
</dbReference>
<gene>
    <name evidence="12" type="primary">CDA1_2</name>
    <name evidence="11" type="ORF">TK11N_08100</name>
    <name evidence="12" type="ORF">TK2N_08530</name>
</gene>
<dbReference type="PROSITE" id="PS51677">
    <property type="entry name" value="NODB"/>
    <property type="match status" value="1"/>
</dbReference>
<evidence type="ECO:0000313" key="14">
    <source>
        <dbReference type="Proteomes" id="UP000886607"/>
    </source>
</evidence>
<evidence type="ECO:0000313" key="11">
    <source>
        <dbReference type="EMBL" id="GEQ48958.1"/>
    </source>
</evidence>
<keyword evidence="12" id="KW-0624">Polysaccharide degradation</keyword>
<dbReference type="InterPro" id="IPR002509">
    <property type="entry name" value="NODB_dom"/>
</dbReference>
<evidence type="ECO:0000313" key="13">
    <source>
        <dbReference type="Proteomes" id="UP000886597"/>
    </source>
</evidence>